<keyword evidence="1" id="KW-0472">Membrane</keyword>
<organism evidence="2 3">
    <name type="scientific">Salix dunnii</name>
    <dbReference type="NCBI Taxonomy" id="1413687"/>
    <lineage>
        <taxon>Eukaryota</taxon>
        <taxon>Viridiplantae</taxon>
        <taxon>Streptophyta</taxon>
        <taxon>Embryophyta</taxon>
        <taxon>Tracheophyta</taxon>
        <taxon>Spermatophyta</taxon>
        <taxon>Magnoliopsida</taxon>
        <taxon>eudicotyledons</taxon>
        <taxon>Gunneridae</taxon>
        <taxon>Pentapetalae</taxon>
        <taxon>rosids</taxon>
        <taxon>fabids</taxon>
        <taxon>Malpighiales</taxon>
        <taxon>Salicaceae</taxon>
        <taxon>Saliceae</taxon>
        <taxon>Salix</taxon>
    </lineage>
</organism>
<protein>
    <submittedName>
        <fullName evidence="2">Uncharacterized protein</fullName>
    </submittedName>
</protein>
<comment type="caution">
    <text evidence="2">The sequence shown here is derived from an EMBL/GenBank/DDBJ whole genome shotgun (WGS) entry which is preliminary data.</text>
</comment>
<name>A0A835JBU3_9ROSI</name>
<feature type="transmembrane region" description="Helical" evidence="1">
    <location>
        <begin position="184"/>
        <end position="207"/>
    </location>
</feature>
<sequence length="283" mass="31877">MKSQQYNLPPRLEHHGCTVDLAGLLDEALELIKAKFMLPKVRIMGAPLSACKDSCISPLCLLHKVSIQELSNESPKPLPLLHSPSSLEQLPFRPRTCLRMRYDFEAQSTQRIFKDGNSRFLDEETSKSRRIFPKNLVEGTNEEVWANEREAEAVHEEEKKQKGESVFPSHLGVGEQAYADIIKAVASGVLALLMATGCLSITHSAILTGPKPFLLQLSPLYACMVLLLEVYNLWTQFSTLIRVMKTRSSFFMIKESENGIIGLWKHKKKAVKKHSGRLFSQVT</sequence>
<dbReference type="EMBL" id="JADGMS010000015">
    <property type="protein sequence ID" value="KAF9668312.1"/>
    <property type="molecule type" value="Genomic_DNA"/>
</dbReference>
<dbReference type="AlphaFoldDB" id="A0A835JBU3"/>
<evidence type="ECO:0000313" key="3">
    <source>
        <dbReference type="Proteomes" id="UP000657918"/>
    </source>
</evidence>
<accession>A0A835JBU3</accession>
<keyword evidence="1" id="KW-1133">Transmembrane helix</keyword>
<dbReference type="Proteomes" id="UP000657918">
    <property type="component" value="Unassembled WGS sequence"/>
</dbReference>
<evidence type="ECO:0000256" key="1">
    <source>
        <dbReference type="SAM" id="Phobius"/>
    </source>
</evidence>
<gene>
    <name evidence="2" type="ORF">SADUNF_Sadunf15G0115700</name>
</gene>
<evidence type="ECO:0000313" key="2">
    <source>
        <dbReference type="EMBL" id="KAF9668312.1"/>
    </source>
</evidence>
<keyword evidence="1" id="KW-0812">Transmembrane</keyword>
<keyword evidence="3" id="KW-1185">Reference proteome</keyword>
<reference evidence="2 3" key="1">
    <citation type="submission" date="2020-10" db="EMBL/GenBank/DDBJ databases">
        <title>Plant Genome Project.</title>
        <authorList>
            <person name="Zhang R.-G."/>
        </authorList>
    </citation>
    <scope>NUCLEOTIDE SEQUENCE [LARGE SCALE GENOMIC DNA]</scope>
    <source>
        <strain evidence="2">FAFU-HL-1</strain>
        <tissue evidence="2">Leaf</tissue>
    </source>
</reference>
<feature type="transmembrane region" description="Helical" evidence="1">
    <location>
        <begin position="213"/>
        <end position="234"/>
    </location>
</feature>
<proteinExistence type="predicted"/>